<dbReference type="SFLD" id="SFLDS00029">
    <property type="entry name" value="Radical_SAM"/>
    <property type="match status" value="1"/>
</dbReference>
<keyword evidence="5" id="KW-0411">Iron-sulfur</keyword>
<dbReference type="NCBIfam" id="TIGR04085">
    <property type="entry name" value="rSAM_more_4Fe4S"/>
    <property type="match status" value="1"/>
</dbReference>
<dbReference type="GO" id="GO:0051536">
    <property type="term" value="F:iron-sulfur cluster binding"/>
    <property type="evidence" value="ECO:0007669"/>
    <property type="project" value="UniProtKB-KW"/>
</dbReference>
<dbReference type="InterPro" id="IPR007197">
    <property type="entry name" value="rSAM"/>
</dbReference>
<dbReference type="InterPro" id="IPR023867">
    <property type="entry name" value="Sulphatase_maturase_rSAM"/>
</dbReference>
<dbReference type="GO" id="GO:0046872">
    <property type="term" value="F:metal ion binding"/>
    <property type="evidence" value="ECO:0007669"/>
    <property type="project" value="UniProtKB-KW"/>
</dbReference>
<evidence type="ECO:0000256" key="4">
    <source>
        <dbReference type="ARBA" id="ARBA00023004"/>
    </source>
</evidence>
<dbReference type="InterPro" id="IPR006638">
    <property type="entry name" value="Elp3/MiaA/NifB-like_rSAM"/>
</dbReference>
<dbReference type="PROSITE" id="PS51918">
    <property type="entry name" value="RADICAL_SAM"/>
    <property type="match status" value="1"/>
</dbReference>
<comment type="cofactor">
    <cofactor evidence="1">
        <name>[4Fe-4S] cluster</name>
        <dbReference type="ChEBI" id="CHEBI:49883"/>
    </cofactor>
</comment>
<evidence type="ECO:0000256" key="3">
    <source>
        <dbReference type="ARBA" id="ARBA00022723"/>
    </source>
</evidence>
<keyword evidence="3" id="KW-0479">Metal-binding</keyword>
<dbReference type="Pfam" id="PF04055">
    <property type="entry name" value="Radical_SAM"/>
    <property type="match status" value="1"/>
</dbReference>
<dbReference type="AlphaFoldDB" id="A0A1S8N6H7"/>
<dbReference type="EMBL" id="LZYZ01000004">
    <property type="protein sequence ID" value="OOM11881.1"/>
    <property type="molecule type" value="Genomic_DNA"/>
</dbReference>
<reference evidence="7 8" key="1">
    <citation type="submission" date="2016-05" db="EMBL/GenBank/DDBJ databases">
        <title>Microbial solvent formation.</title>
        <authorList>
            <person name="Poehlein A."/>
            <person name="Montoya Solano J.D."/>
            <person name="Flitsch S."/>
            <person name="Krabben P."/>
            <person name="Duerre P."/>
            <person name="Daniel R."/>
        </authorList>
    </citation>
    <scope>NUCLEOTIDE SEQUENCE [LARGE SCALE GENOMIC DNA]</scope>
    <source>
        <strain evidence="7 8">L1-8</strain>
    </source>
</reference>
<evidence type="ECO:0000256" key="2">
    <source>
        <dbReference type="ARBA" id="ARBA00022691"/>
    </source>
</evidence>
<proteinExistence type="predicted"/>
<dbReference type="RefSeq" id="WP_077865558.1">
    <property type="nucleotide sequence ID" value="NZ_LZYZ01000004.1"/>
</dbReference>
<dbReference type="GO" id="GO:0016491">
    <property type="term" value="F:oxidoreductase activity"/>
    <property type="evidence" value="ECO:0007669"/>
    <property type="project" value="InterPro"/>
</dbReference>
<sequence length="459" mass="53016">MNKRIKFADFKIVKNDEQKYIYCVNDNKIFEIDDKTLALLDQEGKTYEEIENDLSSLFSKDELDDLIKSMHEFGIIENRGEKLKENSNKISRSISAITLLVAQDCNLRCSYCYADEGKYHNSGKMDLATAKKSVDFLIRKSESDELGVCFFGGEPLLNFTLVKEVVDYCHKKEKEIGKKFRFSMTSNGTLINKEIEEFIIENNIRLQISIDGDKKTHDSNRYYTGKIGSYEKVLEKTKSLREKGLLDARSTITTKELDLVHTYDFLNSIGFNRVALSPAFNLLNVKEYDIMADSFVDFYLNFEKRIKEKKYEEVKNNIMFMRQLGDIHNSRVRTTACGAGNNMYAIDINGDIYPCQRFVGNKEASLGNVFEDDYRQKDFLERTTVDNFGKCNDCWIKNLCVGGCVHTNFSLTGDINVPYEPHCEYKRKIVAEAIKIYLRLSDEEIDELFKDQNKLSKSS</sequence>
<dbReference type="InterPro" id="IPR023885">
    <property type="entry name" value="4Fe4S-binding_SPASM_dom"/>
</dbReference>
<protein>
    <recommendedName>
        <fullName evidence="6">Radical SAM core domain-containing protein</fullName>
    </recommendedName>
</protein>
<organism evidence="7 8">
    <name type="scientific">Clostridium saccharobutylicum</name>
    <dbReference type="NCBI Taxonomy" id="169679"/>
    <lineage>
        <taxon>Bacteria</taxon>
        <taxon>Bacillati</taxon>
        <taxon>Bacillota</taxon>
        <taxon>Clostridia</taxon>
        <taxon>Eubacteriales</taxon>
        <taxon>Clostridiaceae</taxon>
        <taxon>Clostridium</taxon>
    </lineage>
</organism>
<evidence type="ECO:0000256" key="1">
    <source>
        <dbReference type="ARBA" id="ARBA00001966"/>
    </source>
</evidence>
<dbReference type="SUPFAM" id="SSF102114">
    <property type="entry name" value="Radical SAM enzymes"/>
    <property type="match status" value="1"/>
</dbReference>
<evidence type="ECO:0000256" key="5">
    <source>
        <dbReference type="ARBA" id="ARBA00023014"/>
    </source>
</evidence>
<dbReference type="InterPro" id="IPR058240">
    <property type="entry name" value="rSAM_sf"/>
</dbReference>
<dbReference type="PANTHER" id="PTHR43273">
    <property type="entry name" value="ANAEROBIC SULFATASE-MATURATING ENZYME HOMOLOG ASLB-RELATED"/>
    <property type="match status" value="1"/>
</dbReference>
<accession>A0A1S8N6H7</accession>
<dbReference type="SFLD" id="SFLDG01067">
    <property type="entry name" value="SPASM/twitch_domain_containing"/>
    <property type="match status" value="1"/>
</dbReference>
<dbReference type="NCBIfam" id="NF047865">
    <property type="entry name" value="rSAM_PapB"/>
    <property type="match status" value="1"/>
</dbReference>
<evidence type="ECO:0000259" key="6">
    <source>
        <dbReference type="PROSITE" id="PS51918"/>
    </source>
</evidence>
<dbReference type="Gene3D" id="3.20.20.70">
    <property type="entry name" value="Aldolase class I"/>
    <property type="match status" value="1"/>
</dbReference>
<evidence type="ECO:0000313" key="7">
    <source>
        <dbReference type="EMBL" id="OOM11881.1"/>
    </source>
</evidence>
<dbReference type="SFLD" id="SFLDG01384">
    <property type="entry name" value="thioether_bond_formation_requi"/>
    <property type="match status" value="1"/>
</dbReference>
<evidence type="ECO:0000313" key="8">
    <source>
        <dbReference type="Proteomes" id="UP000191154"/>
    </source>
</evidence>
<gene>
    <name evidence="7" type="ORF">CLOSAC_23080</name>
</gene>
<dbReference type="InterPro" id="IPR013785">
    <property type="entry name" value="Aldolase_TIM"/>
</dbReference>
<dbReference type="SMART" id="SM00729">
    <property type="entry name" value="Elp3"/>
    <property type="match status" value="1"/>
</dbReference>
<name>A0A1S8N6H7_CLOSA</name>
<feature type="domain" description="Radical SAM core" evidence="6">
    <location>
        <begin position="91"/>
        <end position="309"/>
    </location>
</feature>
<keyword evidence="2" id="KW-0949">S-adenosyl-L-methionine</keyword>
<dbReference type="SFLD" id="SFLDG01386">
    <property type="entry name" value="main_SPASM_domain-containing"/>
    <property type="match status" value="1"/>
</dbReference>
<comment type="caution">
    <text evidence="7">The sequence shown here is derived from an EMBL/GenBank/DDBJ whole genome shotgun (WGS) entry which is preliminary data.</text>
</comment>
<dbReference type="Proteomes" id="UP000191154">
    <property type="component" value="Unassembled WGS sequence"/>
</dbReference>
<dbReference type="PANTHER" id="PTHR43273:SF8">
    <property type="entry name" value="RADICAL SAM DOMAIN PROTEIN"/>
    <property type="match status" value="1"/>
</dbReference>
<keyword evidence="4" id="KW-0408">Iron</keyword>
<dbReference type="SFLD" id="SFLDG01072">
    <property type="entry name" value="dehydrogenase_like"/>
    <property type="match status" value="1"/>
</dbReference>
<dbReference type="CDD" id="cd01335">
    <property type="entry name" value="Radical_SAM"/>
    <property type="match status" value="1"/>
</dbReference>
<dbReference type="Pfam" id="PF13186">
    <property type="entry name" value="SPASM"/>
    <property type="match status" value="1"/>
</dbReference>